<dbReference type="Proteomes" id="UP000799776">
    <property type="component" value="Unassembled WGS sequence"/>
</dbReference>
<feature type="domain" description="CRAL-TRIO" evidence="2">
    <location>
        <begin position="118"/>
        <end position="271"/>
    </location>
</feature>
<evidence type="ECO:0000256" key="1">
    <source>
        <dbReference type="SAM" id="MobiDB-lite"/>
    </source>
</evidence>
<dbReference type="InterPro" id="IPR052578">
    <property type="entry name" value="PI_Transfer_CRAL-TRIO"/>
</dbReference>
<dbReference type="InterPro" id="IPR011074">
    <property type="entry name" value="CRAL/TRIO_N_dom"/>
</dbReference>
<keyword evidence="4" id="KW-1185">Reference proteome</keyword>
<dbReference type="InterPro" id="IPR036273">
    <property type="entry name" value="CRAL/TRIO_N_dom_sf"/>
</dbReference>
<organism evidence="3 4">
    <name type="scientific">Saccharata proteae CBS 121410</name>
    <dbReference type="NCBI Taxonomy" id="1314787"/>
    <lineage>
        <taxon>Eukaryota</taxon>
        <taxon>Fungi</taxon>
        <taxon>Dikarya</taxon>
        <taxon>Ascomycota</taxon>
        <taxon>Pezizomycotina</taxon>
        <taxon>Dothideomycetes</taxon>
        <taxon>Dothideomycetes incertae sedis</taxon>
        <taxon>Botryosphaeriales</taxon>
        <taxon>Saccharataceae</taxon>
        <taxon>Saccharata</taxon>
    </lineage>
</organism>
<dbReference type="SMART" id="SM00516">
    <property type="entry name" value="SEC14"/>
    <property type="match status" value="1"/>
</dbReference>
<dbReference type="InterPro" id="IPR036865">
    <property type="entry name" value="CRAL-TRIO_dom_sf"/>
</dbReference>
<accession>A0A9P4M0H2</accession>
<name>A0A9P4M0H2_9PEZI</name>
<proteinExistence type="predicted"/>
<dbReference type="EMBL" id="ML978718">
    <property type="protein sequence ID" value="KAF2087913.1"/>
    <property type="molecule type" value="Genomic_DNA"/>
</dbReference>
<evidence type="ECO:0000259" key="2">
    <source>
        <dbReference type="PROSITE" id="PS50191"/>
    </source>
</evidence>
<dbReference type="GO" id="GO:0008526">
    <property type="term" value="F:phosphatidylinositol transfer activity"/>
    <property type="evidence" value="ECO:0007669"/>
    <property type="project" value="TreeGrafter"/>
</dbReference>
<evidence type="ECO:0000313" key="4">
    <source>
        <dbReference type="Proteomes" id="UP000799776"/>
    </source>
</evidence>
<dbReference type="PANTHER" id="PTHR45824:SF29">
    <property type="entry name" value="GH16843P"/>
    <property type="match status" value="1"/>
</dbReference>
<dbReference type="SUPFAM" id="SSF52087">
    <property type="entry name" value="CRAL/TRIO domain"/>
    <property type="match status" value="1"/>
</dbReference>
<dbReference type="InterPro" id="IPR001251">
    <property type="entry name" value="CRAL-TRIO_dom"/>
</dbReference>
<dbReference type="PROSITE" id="PS50191">
    <property type="entry name" value="CRAL_TRIO"/>
    <property type="match status" value="1"/>
</dbReference>
<dbReference type="Pfam" id="PF00650">
    <property type="entry name" value="CRAL_TRIO"/>
    <property type="match status" value="1"/>
</dbReference>
<feature type="region of interest" description="Disordered" evidence="1">
    <location>
        <begin position="1"/>
        <end position="35"/>
    </location>
</feature>
<gene>
    <name evidence="3" type="ORF">K490DRAFT_40676</name>
</gene>
<comment type="caution">
    <text evidence="3">The sequence shown here is derived from an EMBL/GenBank/DDBJ whole genome shotgun (WGS) entry which is preliminary data.</text>
</comment>
<reference evidence="3" key="1">
    <citation type="journal article" date="2020" name="Stud. Mycol.">
        <title>101 Dothideomycetes genomes: a test case for predicting lifestyles and emergence of pathogens.</title>
        <authorList>
            <person name="Haridas S."/>
            <person name="Albert R."/>
            <person name="Binder M."/>
            <person name="Bloem J."/>
            <person name="Labutti K."/>
            <person name="Salamov A."/>
            <person name="Andreopoulos B."/>
            <person name="Baker S."/>
            <person name="Barry K."/>
            <person name="Bills G."/>
            <person name="Bluhm B."/>
            <person name="Cannon C."/>
            <person name="Castanera R."/>
            <person name="Culley D."/>
            <person name="Daum C."/>
            <person name="Ezra D."/>
            <person name="Gonzalez J."/>
            <person name="Henrissat B."/>
            <person name="Kuo A."/>
            <person name="Liang C."/>
            <person name="Lipzen A."/>
            <person name="Lutzoni F."/>
            <person name="Magnuson J."/>
            <person name="Mondo S."/>
            <person name="Nolan M."/>
            <person name="Ohm R."/>
            <person name="Pangilinan J."/>
            <person name="Park H.-J."/>
            <person name="Ramirez L."/>
            <person name="Alfaro M."/>
            <person name="Sun H."/>
            <person name="Tritt A."/>
            <person name="Yoshinaga Y."/>
            <person name="Zwiers L.-H."/>
            <person name="Turgeon B."/>
            <person name="Goodwin S."/>
            <person name="Spatafora J."/>
            <person name="Crous P."/>
            <person name="Grigoriev I."/>
        </authorList>
    </citation>
    <scope>NUCLEOTIDE SEQUENCE</scope>
    <source>
        <strain evidence="3">CBS 121410</strain>
    </source>
</reference>
<dbReference type="CDD" id="cd00170">
    <property type="entry name" value="SEC14"/>
    <property type="match status" value="1"/>
</dbReference>
<dbReference type="Pfam" id="PF03765">
    <property type="entry name" value="CRAL_TRIO_N"/>
    <property type="match status" value="1"/>
</dbReference>
<dbReference type="OrthoDB" id="75724at2759"/>
<dbReference type="PANTHER" id="PTHR45824">
    <property type="entry name" value="GH16843P"/>
    <property type="match status" value="1"/>
</dbReference>
<dbReference type="SUPFAM" id="SSF46938">
    <property type="entry name" value="CRAL/TRIO N-terminal domain"/>
    <property type="match status" value="1"/>
</dbReference>
<dbReference type="AlphaFoldDB" id="A0A9P4M0H2"/>
<sequence length="318" mass="36021">MGDVKDALPADGPVKKPFAHPMPQCKPAPPQPLSADQEAKYTSLLEIVQGWETVPTTSAKNAPAEPITDDERMWLTRECLLRYLRAVKWSSANDAAKRIQTTLTWRREYGTWGFTADYISPENETGKLTLLGFDNDGRPCMYMDPGKQNTAKSDRQVQNLVFMLERATELMGPGVESIALLIDYKNTTSAKNPSASQGKQVLNILQGQYPERNGRSLISDLPWYVTTFFKIISPFIDPVTKSKMKFNEPFANHIPSAQLMKSYGGDVDFEYDHSIYWPTLNSMCDKRREERRAKWEARGKKIGDSEWVLKGGDEKDIQ</sequence>
<evidence type="ECO:0000313" key="3">
    <source>
        <dbReference type="EMBL" id="KAF2087913.1"/>
    </source>
</evidence>
<protein>
    <submittedName>
        <fullName evidence="3">CRAL/TRIO domain protein</fullName>
    </submittedName>
</protein>
<dbReference type="Gene3D" id="3.40.525.10">
    <property type="entry name" value="CRAL-TRIO lipid binding domain"/>
    <property type="match status" value="1"/>
</dbReference>